<evidence type="ECO:0000313" key="2">
    <source>
        <dbReference type="Proteomes" id="UP000616885"/>
    </source>
</evidence>
<gene>
    <name evidence="1" type="ORF">IM811_002969</name>
</gene>
<proteinExistence type="predicted"/>
<dbReference type="EMBL" id="JADCTT010000010">
    <property type="protein sequence ID" value="KAF9747635.1"/>
    <property type="molecule type" value="Genomic_DNA"/>
</dbReference>
<organism evidence="1 2">
    <name type="scientific">Bionectria ochroleuca</name>
    <name type="common">Gliocladium roseum</name>
    <dbReference type="NCBI Taxonomy" id="29856"/>
    <lineage>
        <taxon>Eukaryota</taxon>
        <taxon>Fungi</taxon>
        <taxon>Dikarya</taxon>
        <taxon>Ascomycota</taxon>
        <taxon>Pezizomycotina</taxon>
        <taxon>Sordariomycetes</taxon>
        <taxon>Hypocreomycetidae</taxon>
        <taxon>Hypocreales</taxon>
        <taxon>Bionectriaceae</taxon>
        <taxon>Clonostachys</taxon>
    </lineage>
</organism>
<accession>A0A8H7KBP7</accession>
<dbReference type="AlphaFoldDB" id="A0A8H7KBP7"/>
<evidence type="ECO:0000313" key="1">
    <source>
        <dbReference type="EMBL" id="KAF9747635.1"/>
    </source>
</evidence>
<sequence>MDDLLPMECGMNIADLPLDVLRLIFDEFRDPEVLSHGEVDWSPSQSRAWRPADSTNLQTIQNARLACRLFNSVASPLLAPVLRLDLSRKSLQIANGLTQNP</sequence>
<name>A0A8H7KBP7_BIOOC</name>
<protein>
    <recommendedName>
        <fullName evidence="3">F-box domain-containing protein</fullName>
    </recommendedName>
</protein>
<reference evidence="1" key="1">
    <citation type="submission" date="2020-10" db="EMBL/GenBank/DDBJ databases">
        <title>High-Quality Genome Resource of Clonostachys rosea strain S41 by Oxford Nanopore Long-Read Sequencing.</title>
        <authorList>
            <person name="Wang H."/>
        </authorList>
    </citation>
    <scope>NUCLEOTIDE SEQUENCE</scope>
    <source>
        <strain evidence="1">S41</strain>
    </source>
</reference>
<comment type="caution">
    <text evidence="1">The sequence shown here is derived from an EMBL/GenBank/DDBJ whole genome shotgun (WGS) entry which is preliminary data.</text>
</comment>
<evidence type="ECO:0008006" key="3">
    <source>
        <dbReference type="Google" id="ProtNLM"/>
    </source>
</evidence>
<dbReference type="Proteomes" id="UP000616885">
    <property type="component" value="Unassembled WGS sequence"/>
</dbReference>